<organism evidence="10 11">
    <name type="scientific">Pocillopora meandrina</name>
    <dbReference type="NCBI Taxonomy" id="46732"/>
    <lineage>
        <taxon>Eukaryota</taxon>
        <taxon>Metazoa</taxon>
        <taxon>Cnidaria</taxon>
        <taxon>Anthozoa</taxon>
        <taxon>Hexacorallia</taxon>
        <taxon>Scleractinia</taxon>
        <taxon>Astrocoeniina</taxon>
        <taxon>Pocilloporidae</taxon>
        <taxon>Pocillopora</taxon>
    </lineage>
</organism>
<evidence type="ECO:0000313" key="10">
    <source>
        <dbReference type="EMBL" id="CAH3150659.1"/>
    </source>
</evidence>
<evidence type="ECO:0000256" key="2">
    <source>
        <dbReference type="ARBA" id="ARBA00008459"/>
    </source>
</evidence>
<keyword evidence="3" id="KW-0333">Golgi apparatus</keyword>
<sequence>MLRIDFGQSLLDHSGVLILVQPVGYIGDKRFKAIFDEISTYRTAQVPNTIRTLNLRYSKRVSPQFTEWGNFHFHKRVLGLICVGWCTEISEVEKLEKAINEIKNPFSAILLNTRCFVFGCQSNDESKIRKDFALIRGEDHSGDLQSNLAEFVASLFNVLESKRISKLSEKIDKITLIQAPVEHEVFGGENDSRTSKRKTIGRSKKYTGDLCMLAGLPQEALSQYLIAGEHLRVVNDLLWLAGALEGQCAASLLLTRTATEKDRNSLILPIECAANSMNLTMNGLGGDVDESKFRNPQALSEDEIVERLSEALRLYNRVKGAAVVETEANLKFTRLLITYKRRIDASVALQNSLSVTVSLTEQEKIQRYSAAAVLYDELGFQRKAGFFSRIAAMQCVSQLMPHPLWLYSYKFLMSALKGYRISLDQKDVATGATNGWPALQIRLLNELIYTARRLGDPFVVFRHITFLLHTMHDHLSDDEMKELCVLLESSAKQCTGSPRSPKSPKETDGQKIDALDMALIPLTKMPLVRSFKVQPLPLHMKPVGNKSVVASDSESAGPFIFSSLRGKVKQSKKGKNTTWVCGDIGQVSLDVYNPMPCELRVSQMILCVEGVEFEPYPTCLSLPPKAGPHTVILLGIPASAGSMRITGYSVTVFGVESTCKLTKENLENKDDFPVIVDVTPSMPLIQVSTTLPKVRCQPPDPDTPQAVPLVTAVTLYAGQSMKGTINLENIGKMPVESLNISVTSKDGEGLDELFSFDEEEIKSKLPVLPGHSTDITVTITGAHRFPQGTESNDNPSYDPAAPWGLTGSIQFRYSIGSSSHMSRKVTMAIDVTVVPSLICENYQIIELPSDRSHCLLMFDAVNKTSNDMELSLCVGNCNESNSVEGELTTDGAMNIQGNDKNRITMNLPRFTLPVSDKHNEEVNADSQRRAEYKRRVCDLVKIRWNLPACNAEGCGSVENLKLNPSMMQALRPDPVTFGVQINGEEYDNTTSSGITISLCTIVKLNVHVSNQSDEPHGPLVLAIEPYQDQASGFPVTELDGKVAWAGTLQVHTPEVLPGKSFCHSCSLIFLYAGQFMVSISCTETATEQTATSQQGTGSESPERTCNSENTEKAVKGEIHGLKRSWTYSPSVKIRVV</sequence>
<dbReference type="PANTHER" id="PTHR21512:SF5">
    <property type="entry name" value="TRAFFICKING PROTEIN PARTICLE COMPLEX SUBUNIT 9"/>
    <property type="match status" value="1"/>
</dbReference>
<evidence type="ECO:0000259" key="6">
    <source>
        <dbReference type="Pfam" id="PF26251"/>
    </source>
</evidence>
<dbReference type="InterPro" id="IPR058563">
    <property type="entry name" value="Trs120_TRAPPC9_N"/>
</dbReference>
<dbReference type="InterPro" id="IPR013935">
    <property type="entry name" value="Trs120_TRAPPC9"/>
</dbReference>
<feature type="domain" description="Trs120/TRAPPC9 N-terminal" evidence="5">
    <location>
        <begin position="183"/>
        <end position="255"/>
    </location>
</feature>
<dbReference type="Pfam" id="PF26283">
    <property type="entry name" value="Ig_TRAPPC9-Trs120_4th"/>
    <property type="match status" value="1"/>
</dbReference>
<feature type="region of interest" description="Disordered" evidence="4">
    <location>
        <begin position="1089"/>
        <end position="1109"/>
    </location>
</feature>
<evidence type="ECO:0000259" key="5">
    <source>
        <dbReference type="Pfam" id="PF08626"/>
    </source>
</evidence>
<gene>
    <name evidence="10" type="ORF">PMEA_00025113</name>
</gene>
<feature type="domain" description="Trs120/TRAPPC9 first Ig-like" evidence="7">
    <location>
        <begin position="532"/>
        <end position="655"/>
    </location>
</feature>
<dbReference type="Pfam" id="PF26254">
    <property type="entry name" value="Ig_TRAPPC9-Trs120_1st"/>
    <property type="match status" value="1"/>
</dbReference>
<feature type="domain" description="Trs120/TRAPPC9 third Ig-like" evidence="8">
    <location>
        <begin position="850"/>
        <end position="971"/>
    </location>
</feature>
<keyword evidence="11" id="KW-1185">Reference proteome</keyword>
<dbReference type="InterPro" id="IPR058568">
    <property type="entry name" value="Ig_TRAPPC9_Trs120_4th"/>
</dbReference>
<evidence type="ECO:0000259" key="9">
    <source>
        <dbReference type="Pfam" id="PF26283"/>
    </source>
</evidence>
<protein>
    <recommendedName>
        <fullName evidence="12">Trafficking protein particle complex subunit 9</fullName>
    </recommendedName>
</protein>
<evidence type="ECO:0000259" key="7">
    <source>
        <dbReference type="Pfam" id="PF26254"/>
    </source>
</evidence>
<reference evidence="10 11" key="1">
    <citation type="submission" date="2022-05" db="EMBL/GenBank/DDBJ databases">
        <authorList>
            <consortium name="Genoscope - CEA"/>
            <person name="William W."/>
        </authorList>
    </citation>
    <scope>NUCLEOTIDE SEQUENCE [LARGE SCALE GENOMIC DNA]</scope>
</reference>
<evidence type="ECO:0000259" key="8">
    <source>
        <dbReference type="Pfam" id="PF26282"/>
    </source>
</evidence>
<comment type="subcellular location">
    <subcellularLocation>
        <location evidence="1">Golgi apparatus</location>
    </subcellularLocation>
</comment>
<dbReference type="EMBL" id="CALNXJ010000048">
    <property type="protein sequence ID" value="CAH3150659.1"/>
    <property type="molecule type" value="Genomic_DNA"/>
</dbReference>
<name>A0AAU9XJW8_9CNID</name>
<evidence type="ECO:0000256" key="3">
    <source>
        <dbReference type="ARBA" id="ARBA00023034"/>
    </source>
</evidence>
<proteinExistence type="inferred from homology"/>
<dbReference type="GO" id="GO:0005802">
    <property type="term" value="C:trans-Golgi network"/>
    <property type="evidence" value="ECO:0007669"/>
    <property type="project" value="TreeGrafter"/>
</dbReference>
<feature type="compositionally biased region" description="Low complexity" evidence="4">
    <location>
        <begin position="1089"/>
        <end position="1099"/>
    </location>
</feature>
<dbReference type="InterPro" id="IPR058564">
    <property type="entry name" value="TPR_TRAPPC9_Trs120"/>
</dbReference>
<comment type="similarity">
    <text evidence="2">Belongs to the NIBP family.</text>
</comment>
<accession>A0AAU9XJW8</accession>
<evidence type="ECO:0000256" key="1">
    <source>
        <dbReference type="ARBA" id="ARBA00004555"/>
    </source>
</evidence>
<feature type="domain" description="Trs120/TRAPPC9 TPR region" evidence="6">
    <location>
        <begin position="351"/>
        <end position="484"/>
    </location>
</feature>
<dbReference type="Pfam" id="PF26251">
    <property type="entry name" value="TPR_TRAPPC9-Trs120"/>
    <property type="match status" value="1"/>
</dbReference>
<dbReference type="Proteomes" id="UP001159428">
    <property type="component" value="Unassembled WGS sequence"/>
</dbReference>
<dbReference type="Pfam" id="PF08626">
    <property type="entry name" value="TRAPPC9-Trs120"/>
    <property type="match status" value="1"/>
</dbReference>
<dbReference type="Pfam" id="PF26282">
    <property type="entry name" value="Ig_TRAPPC9-Trs120_3rd"/>
    <property type="match status" value="1"/>
</dbReference>
<dbReference type="AlphaFoldDB" id="A0AAU9XJW8"/>
<dbReference type="PANTHER" id="PTHR21512">
    <property type="entry name" value="TRAFFICKING PROTEIN PARTICLE COMPLEX SUBUNIT 9"/>
    <property type="match status" value="1"/>
</dbReference>
<comment type="caution">
    <text evidence="10">The sequence shown here is derived from an EMBL/GenBank/DDBJ whole genome shotgun (WGS) entry which is preliminary data.</text>
</comment>
<evidence type="ECO:0000256" key="4">
    <source>
        <dbReference type="SAM" id="MobiDB-lite"/>
    </source>
</evidence>
<evidence type="ECO:0000313" key="11">
    <source>
        <dbReference type="Proteomes" id="UP001159428"/>
    </source>
</evidence>
<dbReference type="InterPro" id="IPR058565">
    <property type="entry name" value="Ig_TRAPPC9_Trs120_1st"/>
</dbReference>
<feature type="domain" description="Trs120/TRAPPC9 fourth Ig-like" evidence="9">
    <location>
        <begin position="976"/>
        <end position="1103"/>
    </location>
</feature>
<dbReference type="InterPro" id="IPR058567">
    <property type="entry name" value="Ig_TRAPPC9_Trs120_3rd"/>
</dbReference>
<evidence type="ECO:0008006" key="12">
    <source>
        <dbReference type="Google" id="ProtNLM"/>
    </source>
</evidence>